<dbReference type="Proteomes" id="UP000255129">
    <property type="component" value="Unassembled WGS sequence"/>
</dbReference>
<proteinExistence type="predicted"/>
<dbReference type="EMBL" id="UGUA01000002">
    <property type="protein sequence ID" value="SUC37255.1"/>
    <property type="molecule type" value="Genomic_DNA"/>
</dbReference>
<gene>
    <name evidence="2" type="ORF">NCTC12026_03733</name>
</gene>
<dbReference type="AlphaFoldDB" id="A0A379G8J2"/>
<dbReference type="OrthoDB" id="5393649at2"/>
<evidence type="ECO:0000256" key="1">
    <source>
        <dbReference type="SAM" id="SignalP"/>
    </source>
</evidence>
<dbReference type="RefSeq" id="WP_115164788.1">
    <property type="nucleotide sequence ID" value="NZ_UGUA01000002.1"/>
</dbReference>
<dbReference type="PROSITE" id="PS51257">
    <property type="entry name" value="PROKAR_LIPOPROTEIN"/>
    <property type="match status" value="1"/>
</dbReference>
<organism evidence="2 3">
    <name type="scientific">Providencia rustigianii</name>
    <dbReference type="NCBI Taxonomy" id="158850"/>
    <lineage>
        <taxon>Bacteria</taxon>
        <taxon>Pseudomonadati</taxon>
        <taxon>Pseudomonadota</taxon>
        <taxon>Gammaproteobacteria</taxon>
        <taxon>Enterobacterales</taxon>
        <taxon>Morganellaceae</taxon>
        <taxon>Providencia</taxon>
    </lineage>
</organism>
<name>A0A379G8J2_9GAMM</name>
<evidence type="ECO:0000313" key="3">
    <source>
        <dbReference type="Proteomes" id="UP000255129"/>
    </source>
</evidence>
<keyword evidence="1" id="KW-0732">Signal</keyword>
<reference evidence="2 3" key="1">
    <citation type="submission" date="2018-06" db="EMBL/GenBank/DDBJ databases">
        <authorList>
            <consortium name="Pathogen Informatics"/>
            <person name="Doyle S."/>
        </authorList>
    </citation>
    <scope>NUCLEOTIDE SEQUENCE [LARGE SCALE GENOMIC DNA]</scope>
    <source>
        <strain evidence="2 3">NCTC12026</strain>
    </source>
</reference>
<feature type="chain" id="PRO_5016946224" description="Lipoprotein" evidence="1">
    <location>
        <begin position="21"/>
        <end position="243"/>
    </location>
</feature>
<evidence type="ECO:0008006" key="4">
    <source>
        <dbReference type="Google" id="ProtNLM"/>
    </source>
</evidence>
<feature type="signal peptide" evidence="1">
    <location>
        <begin position="1"/>
        <end position="20"/>
    </location>
</feature>
<evidence type="ECO:0000313" key="2">
    <source>
        <dbReference type="EMBL" id="SUC37255.1"/>
    </source>
</evidence>
<accession>A0A379G8J2</accession>
<sequence>MNTYRPLIACLLGSALLITAGCGAPQQYATSASAPEDSAKKLGTKWGEDVDSSVITVNASRLSSTAYDTATIYYRGEQVPRNTSTFTKLPLQPLMITVTNESGRPMDFYRNNQGQYILPAKEGQRYQLVITNTDNHRTFEVVTTIDGLDVLNGQAGSHQSSGYLVRPNGQLTIDGFRKNDNQVAAFRFAAPEESYVNQNIQGDERNIGVIGFAIFEVKEELPDCEANPFPADNKYAPAPCQKR</sequence>
<protein>
    <recommendedName>
        <fullName evidence="4">Lipoprotein</fullName>
    </recommendedName>
</protein>